<proteinExistence type="predicted"/>
<dbReference type="OrthoDB" id="3792666at2759"/>
<dbReference type="GeneID" id="54462880"/>
<accession>A0A6A6YP65</accession>
<name>A0A6A6YP65_9PEZI</name>
<sequence>MRAIHSPLLRKSVCSTWHLRPLLAAQWLCSLHRDHVRGFSLYKLSRAKTTLGTHGVKAYTPFRPPQLSEDMTVLLSDKRKGQTQTGEQQKPDSLLKLGDTLTVSKLDETITPGSFLLPKETNSGWSTCWQTPDPNLTSLQYELRELEPAKPTKPKKRTQAYAEIQLQFTSPVSYYHTRLRAAALFLEQNRIVEIHVRVPNQALGKSVGKDNNTRNDAAFEWFWSTRPHLWPSIMLKAMPKGTYFKINPYIGRNEVAWVFACSRPEEGDGKASSPRSNSTIKVEKMRQKQEALDMEGKGVPAAPERKAIIRVIKKRMRDGEELTEADIPLWYKATWRSGMKRRAQKREKMEARIIKKLKTLEERENRMDASKSVKDANVDRAGVGLSRNETGQGQEPLVRFTKEDKTATKGVQGIQNGEKEIEAVRIAAERLHKGVTEERKMAMKSVKVIQDGEKEIEALRIAAERLRKGATKVNGSHTP</sequence>
<evidence type="ECO:0000313" key="1">
    <source>
        <dbReference type="EMBL" id="KAF2810570.1"/>
    </source>
</evidence>
<organism evidence="1">
    <name type="scientific">Mytilinidion resinicola</name>
    <dbReference type="NCBI Taxonomy" id="574789"/>
    <lineage>
        <taxon>Eukaryota</taxon>
        <taxon>Fungi</taxon>
        <taxon>Dikarya</taxon>
        <taxon>Ascomycota</taxon>
        <taxon>Pezizomycotina</taxon>
        <taxon>Dothideomycetes</taxon>
        <taxon>Pleosporomycetidae</taxon>
        <taxon>Mytilinidiales</taxon>
        <taxon>Mytilinidiaceae</taxon>
        <taxon>Mytilinidion</taxon>
    </lineage>
</organism>
<reference evidence="3" key="3">
    <citation type="submission" date="2025-04" db="UniProtKB">
        <authorList>
            <consortium name="RefSeq"/>
        </authorList>
    </citation>
    <scope>IDENTIFICATION</scope>
    <source>
        <strain evidence="3">CBS 304.34</strain>
    </source>
</reference>
<evidence type="ECO:0000313" key="2">
    <source>
        <dbReference type="Proteomes" id="UP000504636"/>
    </source>
</evidence>
<dbReference type="Proteomes" id="UP000504636">
    <property type="component" value="Unplaced"/>
</dbReference>
<protein>
    <submittedName>
        <fullName evidence="1 3">Uncharacterized protein</fullName>
    </submittedName>
</protein>
<keyword evidence="2" id="KW-1185">Reference proteome</keyword>
<dbReference type="EMBL" id="MU003699">
    <property type="protein sequence ID" value="KAF2810570.1"/>
    <property type="molecule type" value="Genomic_DNA"/>
</dbReference>
<reference evidence="3" key="2">
    <citation type="submission" date="2020-04" db="EMBL/GenBank/DDBJ databases">
        <authorList>
            <consortium name="NCBI Genome Project"/>
        </authorList>
    </citation>
    <scope>NUCLEOTIDE SEQUENCE</scope>
    <source>
        <strain evidence="3">CBS 304.34</strain>
    </source>
</reference>
<evidence type="ECO:0000313" key="3">
    <source>
        <dbReference type="RefSeq" id="XP_033577534.1"/>
    </source>
</evidence>
<reference evidence="1 3" key="1">
    <citation type="journal article" date="2020" name="Stud. Mycol.">
        <title>101 Dothideomycetes genomes: a test case for predicting lifestyles and emergence of pathogens.</title>
        <authorList>
            <person name="Haridas S."/>
            <person name="Albert R."/>
            <person name="Binder M."/>
            <person name="Bloem J."/>
            <person name="Labutti K."/>
            <person name="Salamov A."/>
            <person name="Andreopoulos B."/>
            <person name="Baker S."/>
            <person name="Barry K."/>
            <person name="Bills G."/>
            <person name="Bluhm B."/>
            <person name="Cannon C."/>
            <person name="Castanera R."/>
            <person name="Culley D."/>
            <person name="Daum C."/>
            <person name="Ezra D."/>
            <person name="Gonzalez J."/>
            <person name="Henrissat B."/>
            <person name="Kuo A."/>
            <person name="Liang C."/>
            <person name="Lipzen A."/>
            <person name="Lutzoni F."/>
            <person name="Magnuson J."/>
            <person name="Mondo S."/>
            <person name="Nolan M."/>
            <person name="Ohm R."/>
            <person name="Pangilinan J."/>
            <person name="Park H.-J."/>
            <person name="Ramirez L."/>
            <person name="Alfaro M."/>
            <person name="Sun H."/>
            <person name="Tritt A."/>
            <person name="Yoshinaga Y."/>
            <person name="Zwiers L.-H."/>
            <person name="Turgeon B."/>
            <person name="Goodwin S."/>
            <person name="Spatafora J."/>
            <person name="Crous P."/>
            <person name="Grigoriev I."/>
        </authorList>
    </citation>
    <scope>NUCLEOTIDE SEQUENCE</scope>
    <source>
        <strain evidence="1 3">CBS 304.34</strain>
    </source>
</reference>
<dbReference type="AlphaFoldDB" id="A0A6A6YP65"/>
<dbReference type="RefSeq" id="XP_033577534.1">
    <property type="nucleotide sequence ID" value="XM_033721987.1"/>
</dbReference>
<gene>
    <name evidence="1 3" type="ORF">BDZ99DRAFT_475490</name>
</gene>